<reference evidence="1 2" key="1">
    <citation type="submission" date="2020-03" db="EMBL/GenBank/DDBJ databases">
        <title>Dissostichus mawsoni Genome sequencing and assembly.</title>
        <authorList>
            <person name="Park H."/>
        </authorList>
    </citation>
    <scope>NUCLEOTIDE SEQUENCE [LARGE SCALE GENOMIC DNA]</scope>
    <source>
        <strain evidence="1">DM0001</strain>
        <tissue evidence="1">Muscle</tissue>
    </source>
</reference>
<evidence type="ECO:0000313" key="2">
    <source>
        <dbReference type="Proteomes" id="UP000518266"/>
    </source>
</evidence>
<dbReference type="OrthoDB" id="8952497at2759"/>
<dbReference type="AlphaFoldDB" id="A0A7J5XX45"/>
<gene>
    <name evidence="1" type="ORF">F7725_007333</name>
</gene>
<organism evidence="1 2">
    <name type="scientific">Dissostichus mawsoni</name>
    <name type="common">Antarctic cod</name>
    <dbReference type="NCBI Taxonomy" id="36200"/>
    <lineage>
        <taxon>Eukaryota</taxon>
        <taxon>Metazoa</taxon>
        <taxon>Chordata</taxon>
        <taxon>Craniata</taxon>
        <taxon>Vertebrata</taxon>
        <taxon>Euteleostomi</taxon>
        <taxon>Actinopterygii</taxon>
        <taxon>Neopterygii</taxon>
        <taxon>Teleostei</taxon>
        <taxon>Neoteleostei</taxon>
        <taxon>Acanthomorphata</taxon>
        <taxon>Eupercaria</taxon>
        <taxon>Perciformes</taxon>
        <taxon>Notothenioidei</taxon>
        <taxon>Nototheniidae</taxon>
        <taxon>Dissostichus</taxon>
    </lineage>
</organism>
<accession>A0A7J5XX45</accession>
<proteinExistence type="predicted"/>
<keyword evidence="2" id="KW-1185">Reference proteome</keyword>
<name>A0A7J5XX45_DISMA</name>
<comment type="caution">
    <text evidence="1">The sequence shown here is derived from an EMBL/GenBank/DDBJ whole genome shotgun (WGS) entry which is preliminary data.</text>
</comment>
<sequence length="72" mass="7606">MANFVPDGRQHKLVIPAGSPDKEFVLLVGASHLRSIVDGIVKMPEGRFSFGHVTTGGMRNPAANRGSQCCAA</sequence>
<protein>
    <submittedName>
        <fullName evidence="1">Uncharacterized protein</fullName>
    </submittedName>
</protein>
<evidence type="ECO:0000313" key="1">
    <source>
        <dbReference type="EMBL" id="KAF3841471.1"/>
    </source>
</evidence>
<dbReference type="Proteomes" id="UP000518266">
    <property type="component" value="Unassembled WGS sequence"/>
</dbReference>
<dbReference type="EMBL" id="JAAKFY010000020">
    <property type="protein sequence ID" value="KAF3841471.1"/>
    <property type="molecule type" value="Genomic_DNA"/>
</dbReference>